<evidence type="ECO:0000313" key="3">
    <source>
        <dbReference type="Proteomes" id="UP001066276"/>
    </source>
</evidence>
<evidence type="ECO:0000313" key="2">
    <source>
        <dbReference type="EMBL" id="KAJ1198652.1"/>
    </source>
</evidence>
<dbReference type="AlphaFoldDB" id="A0AAV7VBC8"/>
<feature type="compositionally biased region" description="Basic and acidic residues" evidence="1">
    <location>
        <begin position="12"/>
        <end position="21"/>
    </location>
</feature>
<reference evidence="2" key="1">
    <citation type="journal article" date="2022" name="bioRxiv">
        <title>Sequencing and chromosome-scale assembly of the giantPleurodeles waltlgenome.</title>
        <authorList>
            <person name="Brown T."/>
            <person name="Elewa A."/>
            <person name="Iarovenko S."/>
            <person name="Subramanian E."/>
            <person name="Araus A.J."/>
            <person name="Petzold A."/>
            <person name="Susuki M."/>
            <person name="Suzuki K.-i.T."/>
            <person name="Hayashi T."/>
            <person name="Toyoda A."/>
            <person name="Oliveira C."/>
            <person name="Osipova E."/>
            <person name="Leigh N.D."/>
            <person name="Simon A."/>
            <person name="Yun M.H."/>
        </authorList>
    </citation>
    <scope>NUCLEOTIDE SEQUENCE</scope>
    <source>
        <strain evidence="2">20211129_DDA</strain>
        <tissue evidence="2">Liver</tissue>
    </source>
</reference>
<organism evidence="2 3">
    <name type="scientific">Pleurodeles waltl</name>
    <name type="common">Iberian ribbed newt</name>
    <dbReference type="NCBI Taxonomy" id="8319"/>
    <lineage>
        <taxon>Eukaryota</taxon>
        <taxon>Metazoa</taxon>
        <taxon>Chordata</taxon>
        <taxon>Craniata</taxon>
        <taxon>Vertebrata</taxon>
        <taxon>Euteleostomi</taxon>
        <taxon>Amphibia</taxon>
        <taxon>Batrachia</taxon>
        <taxon>Caudata</taxon>
        <taxon>Salamandroidea</taxon>
        <taxon>Salamandridae</taxon>
        <taxon>Pleurodelinae</taxon>
        <taxon>Pleurodeles</taxon>
    </lineage>
</organism>
<gene>
    <name evidence="2" type="ORF">NDU88_002491</name>
</gene>
<dbReference type="Proteomes" id="UP001066276">
    <property type="component" value="Chromosome 2_1"/>
</dbReference>
<protein>
    <submittedName>
        <fullName evidence="2">Uncharacterized protein</fullName>
    </submittedName>
</protein>
<accession>A0AAV7VBC8</accession>
<sequence length="124" mass="14171">MRIERCRKKLRASHDWEERTSPTDNDPDYGADGYVIPALPAFGFERIPQEEASLNANACEERNACVHVEVLQVKTQQTERTLKGPGMVYIVIDSQRQGEHMGQVRRGQIYHENDCLVFLVDEPA</sequence>
<evidence type="ECO:0000256" key="1">
    <source>
        <dbReference type="SAM" id="MobiDB-lite"/>
    </source>
</evidence>
<comment type="caution">
    <text evidence="2">The sequence shown here is derived from an EMBL/GenBank/DDBJ whole genome shotgun (WGS) entry which is preliminary data.</text>
</comment>
<keyword evidence="3" id="KW-1185">Reference proteome</keyword>
<feature type="region of interest" description="Disordered" evidence="1">
    <location>
        <begin position="1"/>
        <end position="30"/>
    </location>
</feature>
<feature type="compositionally biased region" description="Basic residues" evidence="1">
    <location>
        <begin position="1"/>
        <end position="11"/>
    </location>
</feature>
<name>A0AAV7VBC8_PLEWA</name>
<dbReference type="EMBL" id="JANPWB010000003">
    <property type="protein sequence ID" value="KAJ1198652.1"/>
    <property type="molecule type" value="Genomic_DNA"/>
</dbReference>
<proteinExistence type="predicted"/>